<keyword evidence="1" id="KW-0805">Transcription regulation</keyword>
<dbReference type="SUPFAM" id="SSF88659">
    <property type="entry name" value="Sigma3 and sigma4 domains of RNA polymerase sigma factors"/>
    <property type="match status" value="2"/>
</dbReference>
<keyword evidence="2" id="KW-0731">Sigma factor</keyword>
<evidence type="ECO:0000259" key="5">
    <source>
        <dbReference type="Pfam" id="PF04545"/>
    </source>
</evidence>
<dbReference type="InterPro" id="IPR013324">
    <property type="entry name" value="RNA_pol_sigma_r3/r4-like"/>
</dbReference>
<evidence type="ECO:0000313" key="6">
    <source>
        <dbReference type="EMBL" id="HIQ67204.1"/>
    </source>
</evidence>
<dbReference type="EMBL" id="DVFK01000022">
    <property type="protein sequence ID" value="HIQ67204.1"/>
    <property type="molecule type" value="Genomic_DNA"/>
</dbReference>
<dbReference type="PANTHER" id="PTHR30603:SF60">
    <property type="entry name" value="RNA POLYMERASE SIGMA FACTOR RPOD"/>
    <property type="match status" value="1"/>
</dbReference>
<dbReference type="CDD" id="cd06171">
    <property type="entry name" value="Sigma70_r4"/>
    <property type="match status" value="1"/>
</dbReference>
<sequence>MTEEFMFDLAPWEAALQAKHRGDTVHLLDWLTLLEAEPEDVAQDALDALEAGGITLDLAGVPRETVSGAAGERLAWEMKLARQADLLGNLPENDPLALYLQELATRPATGNVEGYLQRYREGNQAAAEQLANEMLSLVVEESRKCTGYGVLLLDLIQEGSLGLWQGILQYESGDFTRHCLWYIRQYLAKVIFWQLRSSGLGSKLRQGMEDYLAADQQLLTSLGRNPTLEEIADFLHVTPEQAATYEKMLSDAKLRQKIDNREKPREEPDDEQAVENTAYFQSRQRIAEMLSTLEPREAELLSLRFGLEGGTPLSPQEVGQRLNLTAERVVALEGAALAKLRENQ</sequence>
<dbReference type="Pfam" id="PF04545">
    <property type="entry name" value="Sigma70_r4"/>
    <property type="match status" value="1"/>
</dbReference>
<dbReference type="InterPro" id="IPR007630">
    <property type="entry name" value="RNA_pol_sigma70_r4"/>
</dbReference>
<dbReference type="InterPro" id="IPR036388">
    <property type="entry name" value="WH-like_DNA-bd_sf"/>
</dbReference>
<dbReference type="PANTHER" id="PTHR30603">
    <property type="entry name" value="RNA POLYMERASE SIGMA FACTOR RPO"/>
    <property type="match status" value="1"/>
</dbReference>
<dbReference type="InterPro" id="IPR014284">
    <property type="entry name" value="RNA_pol_sigma-70_dom"/>
</dbReference>
<evidence type="ECO:0000256" key="3">
    <source>
        <dbReference type="ARBA" id="ARBA00023125"/>
    </source>
</evidence>
<dbReference type="InterPro" id="IPR000943">
    <property type="entry name" value="RNA_pol_sigma70"/>
</dbReference>
<reference evidence="6" key="1">
    <citation type="submission" date="2020-10" db="EMBL/GenBank/DDBJ databases">
        <authorList>
            <person name="Gilroy R."/>
        </authorList>
    </citation>
    <scope>NUCLEOTIDE SEQUENCE</scope>
    <source>
        <strain evidence="6">13361</strain>
    </source>
</reference>
<protein>
    <submittedName>
        <fullName evidence="6">Sigma-70 family RNA polymerase sigma factor</fullName>
    </submittedName>
</protein>
<dbReference type="GO" id="GO:0003677">
    <property type="term" value="F:DNA binding"/>
    <property type="evidence" value="ECO:0007669"/>
    <property type="project" value="UniProtKB-KW"/>
</dbReference>
<accession>A0A9D1CME2</accession>
<evidence type="ECO:0000256" key="2">
    <source>
        <dbReference type="ARBA" id="ARBA00023082"/>
    </source>
</evidence>
<dbReference type="Gene3D" id="1.10.10.10">
    <property type="entry name" value="Winged helix-like DNA-binding domain superfamily/Winged helix DNA-binding domain"/>
    <property type="match status" value="2"/>
</dbReference>
<reference evidence="6" key="2">
    <citation type="journal article" date="2021" name="PeerJ">
        <title>Extensive microbial diversity within the chicken gut microbiome revealed by metagenomics and culture.</title>
        <authorList>
            <person name="Gilroy R."/>
            <person name="Ravi A."/>
            <person name="Getino M."/>
            <person name="Pursley I."/>
            <person name="Horton D.L."/>
            <person name="Alikhan N.F."/>
            <person name="Baker D."/>
            <person name="Gharbi K."/>
            <person name="Hall N."/>
            <person name="Watson M."/>
            <person name="Adriaenssens E.M."/>
            <person name="Foster-Nyarko E."/>
            <person name="Jarju S."/>
            <person name="Secka A."/>
            <person name="Antonio M."/>
            <person name="Oren A."/>
            <person name="Chaudhuri R.R."/>
            <person name="La Ragione R."/>
            <person name="Hildebrand F."/>
            <person name="Pallen M.J."/>
        </authorList>
    </citation>
    <scope>NUCLEOTIDE SEQUENCE</scope>
    <source>
        <strain evidence="6">13361</strain>
    </source>
</reference>
<dbReference type="NCBIfam" id="TIGR02937">
    <property type="entry name" value="sigma70-ECF"/>
    <property type="match status" value="1"/>
</dbReference>
<gene>
    <name evidence="6" type="ORF">IAB74_01670</name>
</gene>
<keyword evidence="4" id="KW-0804">Transcription</keyword>
<dbReference type="PRINTS" id="PR00046">
    <property type="entry name" value="SIGMA70FCT"/>
</dbReference>
<dbReference type="GO" id="GO:0016987">
    <property type="term" value="F:sigma factor activity"/>
    <property type="evidence" value="ECO:0007669"/>
    <property type="project" value="UniProtKB-KW"/>
</dbReference>
<feature type="domain" description="RNA polymerase sigma-70 region 4" evidence="5">
    <location>
        <begin position="290"/>
        <end position="342"/>
    </location>
</feature>
<comment type="caution">
    <text evidence="6">The sequence shown here is derived from an EMBL/GenBank/DDBJ whole genome shotgun (WGS) entry which is preliminary data.</text>
</comment>
<evidence type="ECO:0000313" key="7">
    <source>
        <dbReference type="Proteomes" id="UP000886796"/>
    </source>
</evidence>
<dbReference type="InterPro" id="IPR013325">
    <property type="entry name" value="RNA_pol_sigma_r2"/>
</dbReference>
<dbReference type="AlphaFoldDB" id="A0A9D1CME2"/>
<dbReference type="Proteomes" id="UP000886796">
    <property type="component" value="Unassembled WGS sequence"/>
</dbReference>
<proteinExistence type="predicted"/>
<name>A0A9D1CME2_9FIRM</name>
<dbReference type="SUPFAM" id="SSF88946">
    <property type="entry name" value="Sigma2 domain of RNA polymerase sigma factors"/>
    <property type="match status" value="1"/>
</dbReference>
<evidence type="ECO:0000256" key="4">
    <source>
        <dbReference type="ARBA" id="ARBA00023163"/>
    </source>
</evidence>
<keyword evidence="3" id="KW-0238">DNA-binding</keyword>
<organism evidence="6 7">
    <name type="scientific">Candidatus Faecousia excrementigallinarum</name>
    <dbReference type="NCBI Taxonomy" id="2840806"/>
    <lineage>
        <taxon>Bacteria</taxon>
        <taxon>Bacillati</taxon>
        <taxon>Bacillota</taxon>
        <taxon>Clostridia</taxon>
        <taxon>Eubacteriales</taxon>
        <taxon>Oscillospiraceae</taxon>
        <taxon>Faecousia</taxon>
    </lineage>
</organism>
<dbReference type="Gene3D" id="1.20.120.1810">
    <property type="match status" value="1"/>
</dbReference>
<evidence type="ECO:0000256" key="1">
    <source>
        <dbReference type="ARBA" id="ARBA00023015"/>
    </source>
</evidence>
<dbReference type="InterPro" id="IPR050239">
    <property type="entry name" value="Sigma-70_RNA_pol_init_factors"/>
</dbReference>
<dbReference type="GO" id="GO:0006352">
    <property type="term" value="P:DNA-templated transcription initiation"/>
    <property type="evidence" value="ECO:0007669"/>
    <property type="project" value="InterPro"/>
</dbReference>